<keyword evidence="3" id="KW-1185">Reference proteome</keyword>
<dbReference type="InterPro" id="IPR012338">
    <property type="entry name" value="Beta-lactam/transpept-like"/>
</dbReference>
<evidence type="ECO:0000259" key="1">
    <source>
        <dbReference type="Pfam" id="PF00144"/>
    </source>
</evidence>
<dbReference type="PANTHER" id="PTHR46825:SF9">
    <property type="entry name" value="BETA-LACTAMASE-RELATED DOMAIN-CONTAINING PROTEIN"/>
    <property type="match status" value="1"/>
</dbReference>
<feature type="domain" description="Beta-lactamase-related" evidence="1">
    <location>
        <begin position="31"/>
        <end position="329"/>
    </location>
</feature>
<dbReference type="EMBL" id="JADPVI010000001">
    <property type="protein sequence ID" value="MBF8456937.1"/>
    <property type="molecule type" value="Genomic_DNA"/>
</dbReference>
<dbReference type="Gene3D" id="3.40.710.10">
    <property type="entry name" value="DD-peptidase/beta-lactamase superfamily"/>
    <property type="match status" value="1"/>
</dbReference>
<protein>
    <submittedName>
        <fullName evidence="2">Beta-lactamase family protein</fullName>
    </submittedName>
</protein>
<evidence type="ECO:0000313" key="2">
    <source>
        <dbReference type="EMBL" id="MBF8456937.1"/>
    </source>
</evidence>
<dbReference type="InterPro" id="IPR001466">
    <property type="entry name" value="Beta-lactam-related"/>
</dbReference>
<dbReference type="InterPro" id="IPR050491">
    <property type="entry name" value="AmpC-like"/>
</dbReference>
<organism evidence="2 3">
    <name type="scientific">Kaistella gelatinilytica</name>
    <dbReference type="NCBI Taxonomy" id="2787636"/>
    <lineage>
        <taxon>Bacteria</taxon>
        <taxon>Pseudomonadati</taxon>
        <taxon>Bacteroidota</taxon>
        <taxon>Flavobacteriia</taxon>
        <taxon>Flavobacteriales</taxon>
        <taxon>Weeksellaceae</taxon>
        <taxon>Chryseobacterium group</taxon>
        <taxon>Kaistella</taxon>
    </lineage>
</organism>
<dbReference type="Pfam" id="PF00144">
    <property type="entry name" value="Beta-lactamase"/>
    <property type="match status" value="1"/>
</dbReference>
<dbReference type="PROSITE" id="PS51257">
    <property type="entry name" value="PROKAR_LIPOPROTEIN"/>
    <property type="match status" value="1"/>
</dbReference>
<name>A0ABS0FB81_9FLAO</name>
<reference evidence="2 3" key="1">
    <citation type="submission" date="2020-11" db="EMBL/GenBank/DDBJ databases">
        <title>Kaistella gelatinilytica sp. nov., a flavobacterium isolated from Antarctic Soil.</title>
        <authorList>
            <person name="Li J."/>
        </authorList>
    </citation>
    <scope>NUCLEOTIDE SEQUENCE [LARGE SCALE GENOMIC DNA]</scope>
    <source>
        <strain evidence="2 3">G5-32</strain>
    </source>
</reference>
<accession>A0ABS0FB81</accession>
<dbReference type="SUPFAM" id="SSF56601">
    <property type="entry name" value="beta-lactamase/transpeptidase-like"/>
    <property type="match status" value="1"/>
</dbReference>
<gene>
    <name evidence="2" type="ORF">IV494_07040</name>
</gene>
<sequence length="439" mass="48826">MIKKIILSFFIGVFGTACSQNVDKKKLDDYFSALDRNQKVMGSFAIAKDDQIVYTNAIGFADVENKIKADDKTVYRIGSISKTFTAVLVMKAAEEGKLKLENKLSQYFPQIKNSEKITIENLLQHRSGIHSFTDDPDYFSYNTQYISQPDLLAKIVKGGSDFEPDSKYTYSNSNYVILAMILENIYKKSYSQILSEKITKPLGLTSTKVGEKINSKSNVANSYVLLDKKYNKSEETDMSVPIGAGNVVSTPSGLLKFIIALANGKIVSKASLEKMQQYKENYGLGIFPVPFNNQKGFGHNGSIDDYRSVLYYFPESKTAFAMITNQSDYDNNQISITALKAANGIDFEVPDFKMIQVSALDLKKLEGLYATASIPLKINIFTENGQLKGQATGQSAFPLEAVSNNTFKFDAAAIKMVFNPEKKEMIFTQGGSTFTFTKE</sequence>
<dbReference type="Proteomes" id="UP000660070">
    <property type="component" value="Unassembled WGS sequence"/>
</dbReference>
<comment type="caution">
    <text evidence="2">The sequence shown here is derived from an EMBL/GenBank/DDBJ whole genome shotgun (WGS) entry which is preliminary data.</text>
</comment>
<dbReference type="PANTHER" id="PTHR46825">
    <property type="entry name" value="D-ALANYL-D-ALANINE-CARBOXYPEPTIDASE/ENDOPEPTIDASE AMPH"/>
    <property type="match status" value="1"/>
</dbReference>
<proteinExistence type="predicted"/>
<evidence type="ECO:0000313" key="3">
    <source>
        <dbReference type="Proteomes" id="UP000660070"/>
    </source>
</evidence>